<name>A0A133V3F7_9EURY</name>
<dbReference type="Proteomes" id="UP000070400">
    <property type="component" value="Unassembled WGS sequence"/>
</dbReference>
<comment type="caution">
    <text evidence="1">The sequence shown here is derived from an EMBL/GenBank/DDBJ whole genome shotgun (WGS) entry which is preliminary data.</text>
</comment>
<proteinExistence type="predicted"/>
<organism evidence="1 2">
    <name type="scientific">candidate division MSBL1 archaeon SCGC-AAA261D19</name>
    <dbReference type="NCBI Taxonomy" id="1698273"/>
    <lineage>
        <taxon>Archaea</taxon>
        <taxon>Methanobacteriati</taxon>
        <taxon>Methanobacteriota</taxon>
        <taxon>candidate division MSBL1</taxon>
    </lineage>
</organism>
<protein>
    <submittedName>
        <fullName evidence="1">Uncharacterized protein</fullName>
    </submittedName>
</protein>
<dbReference type="EMBL" id="LHXX01000072">
    <property type="protein sequence ID" value="KXB00987.1"/>
    <property type="molecule type" value="Genomic_DNA"/>
</dbReference>
<gene>
    <name evidence="1" type="ORF">AKJ43_03790</name>
</gene>
<sequence length="155" mass="18024">MEKERQREFRREERRTAKRALNRVLETGLKGVDFEELRESLRSKGVSRGIVKASIDRLLEEDQIVESEGRLYSKGAEVAGREDSARGNVHAFEVEKVLRDRAIVRVDGKWWASLFPEDYDGPRHLIKRGNSFKGVADLYHEDGRFRAWIKGVIKR</sequence>
<reference evidence="1 2" key="1">
    <citation type="journal article" date="2016" name="Sci. Rep.">
        <title>Metabolic traits of an uncultured archaeal lineage -MSBL1- from brine pools of the Red Sea.</title>
        <authorList>
            <person name="Mwirichia R."/>
            <person name="Alam I."/>
            <person name="Rashid M."/>
            <person name="Vinu M."/>
            <person name="Ba-Alawi W."/>
            <person name="Anthony Kamau A."/>
            <person name="Kamanda Ngugi D."/>
            <person name="Goker M."/>
            <person name="Klenk H.P."/>
            <person name="Bajic V."/>
            <person name="Stingl U."/>
        </authorList>
    </citation>
    <scope>NUCLEOTIDE SEQUENCE [LARGE SCALE GENOMIC DNA]</scope>
    <source>
        <strain evidence="1">SCGC-AAA261D19</strain>
    </source>
</reference>
<evidence type="ECO:0000313" key="1">
    <source>
        <dbReference type="EMBL" id="KXB00987.1"/>
    </source>
</evidence>
<evidence type="ECO:0000313" key="2">
    <source>
        <dbReference type="Proteomes" id="UP000070400"/>
    </source>
</evidence>
<dbReference type="AlphaFoldDB" id="A0A133V3F7"/>
<accession>A0A133V3F7</accession>
<keyword evidence="2" id="KW-1185">Reference proteome</keyword>